<dbReference type="EMBL" id="CP014223">
    <property type="protein sequence ID" value="AMJ39835.1"/>
    <property type="molecule type" value="Genomic_DNA"/>
</dbReference>
<name>A0ABM5Y774_ANAPI</name>
<feature type="transmembrane region" description="Helical" evidence="7">
    <location>
        <begin position="98"/>
        <end position="117"/>
    </location>
</feature>
<evidence type="ECO:0000259" key="8">
    <source>
        <dbReference type="Pfam" id="PF00892"/>
    </source>
</evidence>
<keyword evidence="4 7" id="KW-0812">Transmembrane</keyword>
<proteinExistence type="inferred from homology"/>
<dbReference type="InterPro" id="IPR051258">
    <property type="entry name" value="Diverse_Substrate_Transporter"/>
</dbReference>
<gene>
    <name evidence="9" type="ORF">CPRO_02120</name>
</gene>
<accession>A0ABM5Y774</accession>
<keyword evidence="3" id="KW-1003">Cell membrane</keyword>
<comment type="subcellular location">
    <subcellularLocation>
        <location evidence="1">Cell membrane</location>
        <topology evidence="1">Multi-pass membrane protein</topology>
    </subcellularLocation>
</comment>
<evidence type="ECO:0000256" key="5">
    <source>
        <dbReference type="ARBA" id="ARBA00022989"/>
    </source>
</evidence>
<dbReference type="Proteomes" id="UP000068026">
    <property type="component" value="Chromosome"/>
</dbReference>
<evidence type="ECO:0000256" key="4">
    <source>
        <dbReference type="ARBA" id="ARBA00022692"/>
    </source>
</evidence>
<dbReference type="SUPFAM" id="SSF103481">
    <property type="entry name" value="Multidrug resistance efflux transporter EmrE"/>
    <property type="match status" value="2"/>
</dbReference>
<feature type="transmembrane region" description="Helical" evidence="7">
    <location>
        <begin position="44"/>
        <end position="65"/>
    </location>
</feature>
<dbReference type="InterPro" id="IPR037185">
    <property type="entry name" value="EmrE-like"/>
</dbReference>
<evidence type="ECO:0000256" key="7">
    <source>
        <dbReference type="SAM" id="Phobius"/>
    </source>
</evidence>
<keyword evidence="10" id="KW-1185">Reference proteome</keyword>
<organism evidence="9 10">
    <name type="scientific">Anaerotignum propionicum DSM 1682</name>
    <dbReference type="NCBI Taxonomy" id="991789"/>
    <lineage>
        <taxon>Bacteria</taxon>
        <taxon>Bacillati</taxon>
        <taxon>Bacillota</taxon>
        <taxon>Clostridia</taxon>
        <taxon>Lachnospirales</taxon>
        <taxon>Anaerotignaceae</taxon>
        <taxon>Anaerotignum</taxon>
    </lineage>
</organism>
<feature type="transmembrane region" description="Helical" evidence="7">
    <location>
        <begin position="159"/>
        <end position="178"/>
    </location>
</feature>
<feature type="domain" description="EamA" evidence="8">
    <location>
        <begin position="3"/>
        <end position="58"/>
    </location>
</feature>
<feature type="transmembrane region" description="Helical" evidence="7">
    <location>
        <begin position="71"/>
        <end position="91"/>
    </location>
</feature>
<sequence length="242" mass="26359">MPLQVNALKYTTPSKQAFIVASYAAITPFISWLVLKKRPKMKSFFAGILVMIGIGLISLNGSLTMELGDSLSLGFALSYAIFVVMTGIFAVKCNPIGMSFFSYLGTGVLAIIAALLFEDIPTAFPKSGLLSLLYLATISTAVAFTLQNVAQKYTSDTHTAILLSTESLFAFIFGVFFYGDPYTTRILIGGIVVFSAIILSEVKFKKPSAKKAENSQEVTQPPDEMEEIIYDMLAIEVKEPKL</sequence>
<comment type="similarity">
    <text evidence="2">Belongs to the EamA transporter family.</text>
</comment>
<dbReference type="InterPro" id="IPR000620">
    <property type="entry name" value="EamA_dom"/>
</dbReference>
<evidence type="ECO:0000256" key="1">
    <source>
        <dbReference type="ARBA" id="ARBA00004651"/>
    </source>
</evidence>
<reference evidence="10" key="2">
    <citation type="submission" date="2016-01" db="EMBL/GenBank/DDBJ databases">
        <authorList>
            <person name="Poehlein A."/>
            <person name="Schlien K."/>
            <person name="Gottschalk G."/>
            <person name="Buckel W."/>
            <person name="Daniel R."/>
        </authorList>
    </citation>
    <scope>NUCLEOTIDE SEQUENCE [LARGE SCALE GENOMIC DNA]</scope>
    <source>
        <strain evidence="10">X2</strain>
    </source>
</reference>
<keyword evidence="6 7" id="KW-0472">Membrane</keyword>
<feature type="transmembrane region" description="Helical" evidence="7">
    <location>
        <begin position="184"/>
        <end position="202"/>
    </location>
</feature>
<evidence type="ECO:0000313" key="10">
    <source>
        <dbReference type="Proteomes" id="UP000068026"/>
    </source>
</evidence>
<protein>
    <submittedName>
        <fullName evidence="9">EamA-like transporter family protein</fullName>
    </submittedName>
</protein>
<feature type="transmembrane region" description="Helical" evidence="7">
    <location>
        <begin position="129"/>
        <end position="147"/>
    </location>
</feature>
<dbReference type="Pfam" id="PF00892">
    <property type="entry name" value="EamA"/>
    <property type="match status" value="2"/>
</dbReference>
<dbReference type="PANTHER" id="PTHR42920:SF5">
    <property type="entry name" value="EAMA DOMAIN-CONTAINING PROTEIN"/>
    <property type="match status" value="1"/>
</dbReference>
<feature type="transmembrane region" description="Helical" evidence="7">
    <location>
        <begin position="16"/>
        <end position="35"/>
    </location>
</feature>
<feature type="domain" description="EamA" evidence="8">
    <location>
        <begin position="68"/>
        <end position="199"/>
    </location>
</feature>
<dbReference type="PANTHER" id="PTHR42920">
    <property type="entry name" value="OS03G0707200 PROTEIN-RELATED"/>
    <property type="match status" value="1"/>
</dbReference>
<evidence type="ECO:0000256" key="2">
    <source>
        <dbReference type="ARBA" id="ARBA00007362"/>
    </source>
</evidence>
<evidence type="ECO:0000313" key="9">
    <source>
        <dbReference type="EMBL" id="AMJ39835.1"/>
    </source>
</evidence>
<keyword evidence="5 7" id="KW-1133">Transmembrane helix</keyword>
<reference evidence="9 10" key="1">
    <citation type="journal article" date="2016" name="Genome Announc.">
        <title>Complete Genome Sequence of the Amino Acid-Fermenting Clostridium propionicum X2 (DSM 1682).</title>
        <authorList>
            <person name="Poehlein A."/>
            <person name="Schlien K."/>
            <person name="Chowdhury N.P."/>
            <person name="Gottschalk G."/>
            <person name="Buckel W."/>
            <person name="Daniel R."/>
        </authorList>
    </citation>
    <scope>NUCLEOTIDE SEQUENCE [LARGE SCALE GENOMIC DNA]</scope>
    <source>
        <strain evidence="9 10">X2</strain>
    </source>
</reference>
<evidence type="ECO:0000256" key="6">
    <source>
        <dbReference type="ARBA" id="ARBA00023136"/>
    </source>
</evidence>
<evidence type="ECO:0000256" key="3">
    <source>
        <dbReference type="ARBA" id="ARBA00022475"/>
    </source>
</evidence>